<dbReference type="PROSITE" id="PS51832">
    <property type="entry name" value="HD_GYP"/>
    <property type="match status" value="1"/>
</dbReference>
<dbReference type="InterPro" id="IPR006675">
    <property type="entry name" value="HDIG_dom"/>
</dbReference>
<dbReference type="SMART" id="SM00028">
    <property type="entry name" value="TPR"/>
    <property type="match status" value="12"/>
</dbReference>
<gene>
    <name evidence="6" type="ORF">GCM10010841_24630</name>
</gene>
<dbReference type="InterPro" id="IPR011990">
    <property type="entry name" value="TPR-like_helical_dom_sf"/>
</dbReference>
<comment type="caution">
    <text evidence="6">The sequence shown here is derived from an EMBL/GenBank/DDBJ whole genome shotgun (WGS) entry which is preliminary data.</text>
</comment>
<proteinExistence type="predicted"/>
<reference evidence="7" key="1">
    <citation type="journal article" date="2019" name="Int. J. Syst. Evol. Microbiol.">
        <title>The Global Catalogue of Microorganisms (GCM) 10K type strain sequencing project: providing services to taxonomists for standard genome sequencing and annotation.</title>
        <authorList>
            <consortium name="The Broad Institute Genomics Platform"/>
            <consortium name="The Broad Institute Genome Sequencing Center for Infectious Disease"/>
            <person name="Wu L."/>
            <person name="Ma J."/>
        </authorList>
    </citation>
    <scope>NUCLEOTIDE SEQUENCE [LARGE SCALE GENOMIC DNA]</scope>
    <source>
        <strain evidence="7">JCM 15443</strain>
    </source>
</reference>
<dbReference type="Gene3D" id="3.30.70.270">
    <property type="match status" value="1"/>
</dbReference>
<name>A0ABQ2GVA0_9DEIO</name>
<feature type="repeat" description="TPR" evidence="1">
    <location>
        <begin position="787"/>
        <end position="820"/>
    </location>
</feature>
<dbReference type="Pfam" id="PF00990">
    <property type="entry name" value="GGDEF"/>
    <property type="match status" value="1"/>
</dbReference>
<evidence type="ECO:0000313" key="6">
    <source>
        <dbReference type="EMBL" id="GGM15228.1"/>
    </source>
</evidence>
<dbReference type="NCBIfam" id="TIGR00277">
    <property type="entry name" value="HDIG"/>
    <property type="match status" value="1"/>
</dbReference>
<evidence type="ECO:0000256" key="2">
    <source>
        <dbReference type="SAM" id="MobiDB-lite"/>
    </source>
</evidence>
<dbReference type="PANTHER" id="PTHR45228">
    <property type="entry name" value="CYCLIC DI-GMP PHOSPHODIESTERASE TM_0186-RELATED"/>
    <property type="match status" value="1"/>
</dbReference>
<dbReference type="PROSITE" id="PS50005">
    <property type="entry name" value="TPR"/>
    <property type="match status" value="1"/>
</dbReference>
<protein>
    <recommendedName>
        <fullName evidence="8">Diguanylate cyclase</fullName>
    </recommendedName>
</protein>
<evidence type="ECO:0008006" key="8">
    <source>
        <dbReference type="Google" id="ProtNLM"/>
    </source>
</evidence>
<accession>A0ABQ2GVA0</accession>
<dbReference type="InterPro" id="IPR003607">
    <property type="entry name" value="HD/PDEase_dom"/>
</dbReference>
<evidence type="ECO:0000259" key="3">
    <source>
        <dbReference type="PROSITE" id="PS50887"/>
    </source>
</evidence>
<dbReference type="InterPro" id="IPR029787">
    <property type="entry name" value="Nucleotide_cyclase"/>
</dbReference>
<dbReference type="Pfam" id="PF13424">
    <property type="entry name" value="TPR_12"/>
    <property type="match status" value="2"/>
</dbReference>
<dbReference type="InterPro" id="IPR000160">
    <property type="entry name" value="GGDEF_dom"/>
</dbReference>
<dbReference type="InterPro" id="IPR052020">
    <property type="entry name" value="Cyclic_di-GMP/3'3'-cGAMP_PDE"/>
</dbReference>
<dbReference type="Gene3D" id="1.25.40.10">
    <property type="entry name" value="Tetratricopeptide repeat domain"/>
    <property type="match status" value="4"/>
</dbReference>
<dbReference type="InterPro" id="IPR019734">
    <property type="entry name" value="TPR_rpt"/>
</dbReference>
<evidence type="ECO:0000259" key="4">
    <source>
        <dbReference type="PROSITE" id="PS51831"/>
    </source>
</evidence>
<organism evidence="6 7">
    <name type="scientific">Deinococcus aerophilus</name>
    <dbReference type="NCBI Taxonomy" id="522488"/>
    <lineage>
        <taxon>Bacteria</taxon>
        <taxon>Thermotogati</taxon>
        <taxon>Deinococcota</taxon>
        <taxon>Deinococci</taxon>
        <taxon>Deinococcales</taxon>
        <taxon>Deinococcaceae</taxon>
        <taxon>Deinococcus</taxon>
    </lineage>
</organism>
<dbReference type="InterPro" id="IPR037522">
    <property type="entry name" value="HD_GYP_dom"/>
</dbReference>
<dbReference type="EMBL" id="BMOM01000021">
    <property type="protein sequence ID" value="GGM15228.1"/>
    <property type="molecule type" value="Genomic_DNA"/>
</dbReference>
<evidence type="ECO:0000313" key="7">
    <source>
        <dbReference type="Proteomes" id="UP000661918"/>
    </source>
</evidence>
<dbReference type="PROSITE" id="PS51831">
    <property type="entry name" value="HD"/>
    <property type="match status" value="1"/>
</dbReference>
<keyword evidence="1" id="KW-0802">TPR repeat</keyword>
<dbReference type="SMART" id="SM00267">
    <property type="entry name" value="GGDEF"/>
    <property type="match status" value="1"/>
</dbReference>
<dbReference type="CDD" id="cd01949">
    <property type="entry name" value="GGDEF"/>
    <property type="match status" value="1"/>
</dbReference>
<dbReference type="SUPFAM" id="SSF55073">
    <property type="entry name" value="Nucleotide cyclase"/>
    <property type="match status" value="1"/>
</dbReference>
<feature type="domain" description="HD-GYP" evidence="5">
    <location>
        <begin position="431"/>
        <end position="628"/>
    </location>
</feature>
<dbReference type="CDD" id="cd00077">
    <property type="entry name" value="HDc"/>
    <property type="match status" value="1"/>
</dbReference>
<dbReference type="InterPro" id="IPR043128">
    <property type="entry name" value="Rev_trsase/Diguanyl_cyclase"/>
</dbReference>
<dbReference type="Gene3D" id="1.10.3210.10">
    <property type="entry name" value="Hypothetical protein af1432"/>
    <property type="match status" value="1"/>
</dbReference>
<dbReference type="Pfam" id="PF13181">
    <property type="entry name" value="TPR_8"/>
    <property type="match status" value="1"/>
</dbReference>
<keyword evidence="7" id="KW-1185">Reference proteome</keyword>
<dbReference type="PROSITE" id="PS50887">
    <property type="entry name" value="GGDEF"/>
    <property type="match status" value="1"/>
</dbReference>
<evidence type="ECO:0000259" key="5">
    <source>
        <dbReference type="PROSITE" id="PS51832"/>
    </source>
</evidence>
<dbReference type="Pfam" id="PF13487">
    <property type="entry name" value="HD_5"/>
    <property type="match status" value="1"/>
</dbReference>
<feature type="region of interest" description="Disordered" evidence="2">
    <location>
        <begin position="617"/>
        <end position="649"/>
    </location>
</feature>
<dbReference type="NCBIfam" id="TIGR00254">
    <property type="entry name" value="GGDEF"/>
    <property type="match status" value="1"/>
</dbReference>
<dbReference type="SUPFAM" id="SSF48452">
    <property type="entry name" value="TPR-like"/>
    <property type="match status" value="3"/>
</dbReference>
<feature type="compositionally biased region" description="Basic and acidic residues" evidence="2">
    <location>
        <begin position="620"/>
        <end position="629"/>
    </location>
</feature>
<sequence length="1215" mass="134591">MGENTQLLIPSPRIEEVVGRLVASRHAFEAEQDLVAREHLHAALSALNQPEMASSDRPHLPVLQELHQLARLEAQRGNFQGMLDCARTSAQVAQVWNCADMEAEARRLWATAANFTGHLEESVELLRQAARLFSTAGDLVGQIRCLINLGSALTNLGEHADALSALFQAHQLVTQYTNDDPSLNGPCLVNIGHTYHALRQYEAAREYLTLGLEAARAAENLGTQLAALGTLGLVYKSMRQPEDATAMLDMALELASQHGFSRDIIDLSDNLGQVWMERGVPQRALEMHQQSLEVAQEIEDAQGTASALLGLGRAAAALNRLADAAHHLQHALAVTQQHRLRNEEVLVHAELAGVHEQLGQLASALKHHKEFHRLERLLFNEENESRTQTLTARHAAERARMESESYRQIGELAQRAREEAEQTVQVRTRELEQAQLEMVTRLGFAGEYRDDLTGAHTLRVGELSCQLAHVMNLDATEAELLKWAARLHDIGKIGISDAVLLKPGRYTPEEFERMKLHTVIGAKMLQGSQSPLLLMAEQIALTHHERWDGQGYPRGLSGTEIPQVGRIVAVADVYDALTNERPYKPAWSPAEALEEVRRLSGTQFDPQVVGALEQLLAKGDSPDDGRETSRGASPAAGPEPRDPAGQLQPSVMDRLDEPMVPAAQVEQLEALLSASWDLRNSDPQEGERLANKAYALAQELRHLWGLGYAYRNMGFFHFVASRYEEALSMLSRGLEFAAHLEDDVLQLDCANFSAAVYNSLTRHEKAVDMLSVAMRVSRKMGDLKRTANTLHNLGVVTMGYGDHQRAVEYLDAALSTYQNLEDTVGEAQTNGTLAELALERGEFDEAVELATRALTLLRTAPNVFLEATASLYLGKAHRQRGDLAASTEALTLTLTAARSLAHRALEGWALFELGLTHLHARQYQDAQAALRDALEISHAVAQLKLTLEVYQACAQVAEASEEPYEALTYYRLHRAAEQEMLAHDAALKARALTIELEVERAKADTEIFKVRSIELTAANEALERLNAEKTHLLSILETQSKLLERQVSEDDLTGLYNRRYVEQVLAREFKRHKEDGIPLTVAMVDLDHFKQVNDRFSHMVGDQVLRQMGTLFREVVRPSDIVARFGGEEFLIVLPGTDLQQGIRICERLSHHVTSFAWDELQTNLEVTLSIGVAADLSVPNHEKLVSLADARLYQAKAAGRNQVCGEFASGPVHP</sequence>
<dbReference type="Proteomes" id="UP000661918">
    <property type="component" value="Unassembled WGS sequence"/>
</dbReference>
<feature type="domain" description="GGDEF" evidence="3">
    <location>
        <begin position="1077"/>
        <end position="1209"/>
    </location>
</feature>
<dbReference type="SUPFAM" id="SSF109604">
    <property type="entry name" value="HD-domain/PDEase-like"/>
    <property type="match status" value="1"/>
</dbReference>
<evidence type="ECO:0000256" key="1">
    <source>
        <dbReference type="PROSITE-ProRule" id="PRU00339"/>
    </source>
</evidence>
<feature type="domain" description="HD" evidence="4">
    <location>
        <begin position="453"/>
        <end position="577"/>
    </location>
</feature>
<dbReference type="InterPro" id="IPR006674">
    <property type="entry name" value="HD_domain"/>
</dbReference>
<dbReference type="PANTHER" id="PTHR45228:SF8">
    <property type="entry name" value="TWO-COMPONENT RESPONSE REGULATOR-RELATED"/>
    <property type="match status" value="1"/>
</dbReference>
<dbReference type="SMART" id="SM00471">
    <property type="entry name" value="HDc"/>
    <property type="match status" value="1"/>
</dbReference>